<dbReference type="AlphaFoldDB" id="A0A8X6U223"/>
<gene>
    <name evidence="1" type="ORF">NPIL_458631</name>
</gene>
<sequence length="173" mass="19203">MQETAKKREGITPKSYFQKNLLPRAQQGYWQVIHNAKLGQWLDIEPHTSSNSVFTQQRLPKICCKALHNDGLCTGGQMYRTNGGLAAVTIASCGHNSASINNLKDAYASNMIMSSALPAYSVHSSYTCCRFHVLKKTSAPSGFLNMLFESRLTAKALNGNFDQALPLIKYLHY</sequence>
<organism evidence="1 2">
    <name type="scientific">Nephila pilipes</name>
    <name type="common">Giant wood spider</name>
    <name type="synonym">Nephila maculata</name>
    <dbReference type="NCBI Taxonomy" id="299642"/>
    <lineage>
        <taxon>Eukaryota</taxon>
        <taxon>Metazoa</taxon>
        <taxon>Ecdysozoa</taxon>
        <taxon>Arthropoda</taxon>
        <taxon>Chelicerata</taxon>
        <taxon>Arachnida</taxon>
        <taxon>Araneae</taxon>
        <taxon>Araneomorphae</taxon>
        <taxon>Entelegynae</taxon>
        <taxon>Araneoidea</taxon>
        <taxon>Nephilidae</taxon>
        <taxon>Nephila</taxon>
    </lineage>
</organism>
<dbReference type="EMBL" id="BMAW01069760">
    <property type="protein sequence ID" value="GFT70460.1"/>
    <property type="molecule type" value="Genomic_DNA"/>
</dbReference>
<evidence type="ECO:0000313" key="2">
    <source>
        <dbReference type="Proteomes" id="UP000887013"/>
    </source>
</evidence>
<protein>
    <submittedName>
        <fullName evidence="1">Uncharacterized protein</fullName>
    </submittedName>
</protein>
<name>A0A8X6U223_NEPPI</name>
<dbReference type="Proteomes" id="UP000887013">
    <property type="component" value="Unassembled WGS sequence"/>
</dbReference>
<proteinExistence type="predicted"/>
<reference evidence="1" key="1">
    <citation type="submission" date="2020-08" db="EMBL/GenBank/DDBJ databases">
        <title>Multicomponent nature underlies the extraordinary mechanical properties of spider dragline silk.</title>
        <authorList>
            <person name="Kono N."/>
            <person name="Nakamura H."/>
            <person name="Mori M."/>
            <person name="Yoshida Y."/>
            <person name="Ohtoshi R."/>
            <person name="Malay A.D."/>
            <person name="Moran D.A.P."/>
            <person name="Tomita M."/>
            <person name="Numata K."/>
            <person name="Arakawa K."/>
        </authorList>
    </citation>
    <scope>NUCLEOTIDE SEQUENCE</scope>
</reference>
<accession>A0A8X6U223</accession>
<keyword evidence="2" id="KW-1185">Reference proteome</keyword>
<evidence type="ECO:0000313" key="1">
    <source>
        <dbReference type="EMBL" id="GFT70460.1"/>
    </source>
</evidence>
<comment type="caution">
    <text evidence="1">The sequence shown here is derived from an EMBL/GenBank/DDBJ whole genome shotgun (WGS) entry which is preliminary data.</text>
</comment>